<dbReference type="RefSeq" id="WP_308454132.1">
    <property type="nucleotide sequence ID" value="NZ_JAJEQR010000034.1"/>
</dbReference>
<dbReference type="AlphaFoldDB" id="A0AAE3EBI6"/>
<organism evidence="1 2">
    <name type="scientific">Hominifimenecus microfluidus</name>
    <dbReference type="NCBI Taxonomy" id="2885348"/>
    <lineage>
        <taxon>Bacteria</taxon>
        <taxon>Bacillati</taxon>
        <taxon>Bacillota</taxon>
        <taxon>Clostridia</taxon>
        <taxon>Lachnospirales</taxon>
        <taxon>Lachnospiraceae</taxon>
        <taxon>Hominifimenecus</taxon>
    </lineage>
</organism>
<sequence length="75" mass="8873">MKYEVVREIFNMCDLNKMRDIFIEEKEVEDPDAYVKEYCEGKDASVEDVSKTDGTRIYYLNVSGMRQKFTFTPVN</sequence>
<gene>
    <name evidence="1" type="ORF">LKD81_11500</name>
</gene>
<accession>A0AAE3EBI6</accession>
<evidence type="ECO:0000313" key="2">
    <source>
        <dbReference type="Proteomes" id="UP001198182"/>
    </source>
</evidence>
<protein>
    <submittedName>
        <fullName evidence="1">Uncharacterized protein</fullName>
    </submittedName>
</protein>
<dbReference type="Proteomes" id="UP001198182">
    <property type="component" value="Unassembled WGS sequence"/>
</dbReference>
<keyword evidence="2" id="KW-1185">Reference proteome</keyword>
<comment type="caution">
    <text evidence="1">The sequence shown here is derived from an EMBL/GenBank/DDBJ whole genome shotgun (WGS) entry which is preliminary data.</text>
</comment>
<dbReference type="EMBL" id="JAJEQR010000034">
    <property type="protein sequence ID" value="MCC2231612.1"/>
    <property type="molecule type" value="Genomic_DNA"/>
</dbReference>
<proteinExistence type="predicted"/>
<reference evidence="1" key="1">
    <citation type="submission" date="2021-10" db="EMBL/GenBank/DDBJ databases">
        <title>Anaerobic single-cell dispensing facilitates the cultivation of human gut bacteria.</title>
        <authorList>
            <person name="Afrizal A."/>
        </authorList>
    </citation>
    <scope>NUCLEOTIDE SEQUENCE</scope>
    <source>
        <strain evidence="1">CLA-AA-H215</strain>
    </source>
</reference>
<name>A0AAE3EBI6_9FIRM</name>
<evidence type="ECO:0000313" key="1">
    <source>
        <dbReference type="EMBL" id="MCC2231612.1"/>
    </source>
</evidence>